<evidence type="ECO:0000313" key="3">
    <source>
        <dbReference type="Proteomes" id="UP000652013"/>
    </source>
</evidence>
<protein>
    <recommendedName>
        <fullName evidence="4">Heparinase II/III-like protein</fullName>
    </recommendedName>
</protein>
<keyword evidence="3" id="KW-1185">Reference proteome</keyword>
<evidence type="ECO:0000313" key="2">
    <source>
        <dbReference type="EMBL" id="GIJ03885.1"/>
    </source>
</evidence>
<gene>
    <name evidence="2" type="ORF">Sya03_32370</name>
</gene>
<evidence type="ECO:0000256" key="1">
    <source>
        <dbReference type="SAM" id="SignalP"/>
    </source>
</evidence>
<proteinExistence type="predicted"/>
<dbReference type="PROSITE" id="PS51318">
    <property type="entry name" value="TAT"/>
    <property type="match status" value="1"/>
</dbReference>
<keyword evidence="1" id="KW-0732">Signal</keyword>
<dbReference type="InterPro" id="IPR006311">
    <property type="entry name" value="TAT_signal"/>
</dbReference>
<dbReference type="AlphaFoldDB" id="A0A8J4DKB6"/>
<organism evidence="2 3">
    <name type="scientific">Spirilliplanes yamanashiensis</name>
    <dbReference type="NCBI Taxonomy" id="42233"/>
    <lineage>
        <taxon>Bacteria</taxon>
        <taxon>Bacillati</taxon>
        <taxon>Actinomycetota</taxon>
        <taxon>Actinomycetes</taxon>
        <taxon>Micromonosporales</taxon>
        <taxon>Micromonosporaceae</taxon>
        <taxon>Spirilliplanes</taxon>
    </lineage>
</organism>
<reference evidence="2" key="1">
    <citation type="submission" date="2021-01" db="EMBL/GenBank/DDBJ databases">
        <title>Whole genome shotgun sequence of Spirilliplanes yamanashiensis NBRC 15828.</title>
        <authorList>
            <person name="Komaki H."/>
            <person name="Tamura T."/>
        </authorList>
    </citation>
    <scope>NUCLEOTIDE SEQUENCE</scope>
    <source>
        <strain evidence="2">NBRC 15828</strain>
    </source>
</reference>
<dbReference type="SUPFAM" id="SSF81853">
    <property type="entry name" value="Family 10 polysaccharide lyase"/>
    <property type="match status" value="1"/>
</dbReference>
<sequence length="638" mass="68470">MSPRVTRRALIAAAGAAALAPATTFAAPARAAVPGTPLAPIAALPPGAPARHLFSQAEQRFARYLATLPGIVNDIDTGTNPDTYGHLAGGWSRTPAGPTNARVQEHVFTMSWYLANPRAWNPYHRDPALLARLDAALFHYLRLQHADGSFPEYSGTEHGLAPTGFGIGYLARTLENLRRADVLPETRGRVGTALRRAVGWLLDRDNPIWDVPVEWSNQVCAGLAGTAITLQLLPDSAMRAAFTERMAYFARYAQSPAGFFYDPTGSDINYNFEVMLPELAELYLRSGNADAVRMARLFAEWFGHQMLREPDGSGWLTYYAVSARTASAAYDETIGDEDRQTLGSAFIPVVPDLAAFYTSREDKAAARAAWAAEPGPAPALPKGDTSPRIVAHATYPERLPSRAAKQAAVARLPYLRSTDFAEVRDDELTGQQYLYVRRPGYYLGAFFGPRPTTTVKAGPGFLWHPAAGTLVHAQQTTTGAWGTATGGVPDAASTLTAEYLHGTARWTGARITPGGTPVVVRYRTTTGVATTLTLDRTGLTRAVRAPGAATEQVPLVLLPTDTVTFADGTPVGYDTNAGATATGLVLRRGATTLTVSWGTPLAATVGTSSRTYLRDGRRRVHVLRVPHGGSLDVRYAVS</sequence>
<accession>A0A8J4DKB6</accession>
<name>A0A8J4DKB6_9ACTN</name>
<feature type="chain" id="PRO_5035226254" description="Heparinase II/III-like protein" evidence="1">
    <location>
        <begin position="32"/>
        <end position="638"/>
    </location>
</feature>
<evidence type="ECO:0008006" key="4">
    <source>
        <dbReference type="Google" id="ProtNLM"/>
    </source>
</evidence>
<feature type="signal peptide" evidence="1">
    <location>
        <begin position="1"/>
        <end position="31"/>
    </location>
</feature>
<dbReference type="RefSeq" id="WP_203939138.1">
    <property type="nucleotide sequence ID" value="NZ_BAAAGJ010000002.1"/>
</dbReference>
<dbReference type="Proteomes" id="UP000652013">
    <property type="component" value="Unassembled WGS sequence"/>
</dbReference>
<comment type="caution">
    <text evidence="2">The sequence shown here is derived from an EMBL/GenBank/DDBJ whole genome shotgun (WGS) entry which is preliminary data.</text>
</comment>
<dbReference type="EMBL" id="BOOY01000025">
    <property type="protein sequence ID" value="GIJ03885.1"/>
    <property type="molecule type" value="Genomic_DNA"/>
</dbReference>